<feature type="domain" description="Fibronectin type-III" evidence="7">
    <location>
        <begin position="837"/>
        <end position="932"/>
    </location>
</feature>
<keyword evidence="2" id="KW-1015">Disulfide bond</keyword>
<feature type="domain" description="Ig-like" evidence="6">
    <location>
        <begin position="1247"/>
        <end position="1318"/>
    </location>
</feature>
<feature type="region of interest" description="Disordered" evidence="5">
    <location>
        <begin position="1"/>
        <end position="56"/>
    </location>
</feature>
<dbReference type="SUPFAM" id="SSF48726">
    <property type="entry name" value="Immunoglobulin"/>
    <property type="match status" value="8"/>
</dbReference>
<evidence type="ECO:0000256" key="2">
    <source>
        <dbReference type="ARBA" id="ARBA00023157"/>
    </source>
</evidence>
<dbReference type="InterPro" id="IPR013783">
    <property type="entry name" value="Ig-like_fold"/>
</dbReference>
<comment type="similarity">
    <text evidence="4">Belongs to the immunoglobulin superfamily. MyBP family.</text>
</comment>
<dbReference type="PRINTS" id="PR00014">
    <property type="entry name" value="FNTYPEIII"/>
</dbReference>
<dbReference type="FunFam" id="2.60.40.10:FF:001539">
    <property type="entry name" value="Immunoglobulin superfamily member 22"/>
    <property type="match status" value="1"/>
</dbReference>
<evidence type="ECO:0000259" key="7">
    <source>
        <dbReference type="PROSITE" id="PS50853"/>
    </source>
</evidence>
<evidence type="ECO:0000256" key="4">
    <source>
        <dbReference type="ARBA" id="ARBA00038352"/>
    </source>
</evidence>
<dbReference type="FunFam" id="2.60.40.10:FF:001451">
    <property type="entry name" value="immunoglobulin superfamily member 22"/>
    <property type="match status" value="1"/>
</dbReference>
<proteinExistence type="inferred from homology"/>
<feature type="domain" description="Ig-like" evidence="6">
    <location>
        <begin position="102"/>
        <end position="193"/>
    </location>
</feature>
<evidence type="ECO:0000313" key="8">
    <source>
        <dbReference type="EMBL" id="KAK7891736.1"/>
    </source>
</evidence>
<dbReference type="InterPro" id="IPR050964">
    <property type="entry name" value="Striated_Muscle_Regulatory"/>
</dbReference>
<evidence type="ECO:0000256" key="1">
    <source>
        <dbReference type="ARBA" id="ARBA00022737"/>
    </source>
</evidence>
<dbReference type="InterPro" id="IPR036116">
    <property type="entry name" value="FN3_sf"/>
</dbReference>
<name>A0AAW0N821_9GOBI</name>
<feature type="domain" description="Ig-like" evidence="6">
    <location>
        <begin position="444"/>
        <end position="541"/>
    </location>
</feature>
<dbReference type="InterPro" id="IPR040849">
    <property type="entry name" value="MyBP-C_THB"/>
</dbReference>
<dbReference type="Proteomes" id="UP001460270">
    <property type="component" value="Unassembled WGS sequence"/>
</dbReference>
<feature type="domain" description="Fibronectin type-III" evidence="7">
    <location>
        <begin position="935"/>
        <end position="1032"/>
    </location>
</feature>
<dbReference type="FunFam" id="2.60.40.10:FF:001498">
    <property type="entry name" value="immunoglobulin superfamily member 22"/>
    <property type="match status" value="1"/>
</dbReference>
<dbReference type="InterPro" id="IPR007110">
    <property type="entry name" value="Ig-like_dom"/>
</dbReference>
<dbReference type="Pfam" id="PF00041">
    <property type="entry name" value="fn3"/>
    <property type="match status" value="4"/>
</dbReference>
<dbReference type="PANTHER" id="PTHR13817">
    <property type="entry name" value="TITIN"/>
    <property type="match status" value="1"/>
</dbReference>
<dbReference type="PANTHER" id="PTHR13817:SF153">
    <property type="entry name" value="IMMUNOGLOBULIN SUPERFAMILY MEMBER 22"/>
    <property type="match status" value="1"/>
</dbReference>
<dbReference type="CDD" id="cd00063">
    <property type="entry name" value="FN3"/>
    <property type="match status" value="4"/>
</dbReference>
<accession>A0AAW0N821</accession>
<dbReference type="FunFam" id="2.60.40.10:FF:000031">
    <property type="entry name" value="Myosin-binding protein C, slow type"/>
    <property type="match status" value="1"/>
</dbReference>
<reference evidence="9" key="1">
    <citation type="submission" date="2024-04" db="EMBL/GenBank/DDBJ databases">
        <title>Salinicola lusitanus LLJ914,a marine bacterium isolated from the Okinawa Trough.</title>
        <authorList>
            <person name="Li J."/>
        </authorList>
    </citation>
    <scope>NUCLEOTIDE SEQUENCE [LARGE SCALE GENOMIC DNA]</scope>
</reference>
<dbReference type="Gene3D" id="2.60.40.10">
    <property type="entry name" value="Immunoglobulins"/>
    <property type="match status" value="12"/>
</dbReference>
<dbReference type="PROSITE" id="PS50853">
    <property type="entry name" value="FN3"/>
    <property type="match status" value="4"/>
</dbReference>
<dbReference type="InterPro" id="IPR003599">
    <property type="entry name" value="Ig_sub"/>
</dbReference>
<feature type="domain" description="Fibronectin type-III" evidence="7">
    <location>
        <begin position="736"/>
        <end position="831"/>
    </location>
</feature>
<dbReference type="FunFam" id="2.60.40.10:FF:000034">
    <property type="entry name" value="Titin isoform A"/>
    <property type="match status" value="1"/>
</dbReference>
<feature type="compositionally biased region" description="Polar residues" evidence="5">
    <location>
        <begin position="1"/>
        <end position="12"/>
    </location>
</feature>
<protein>
    <recommendedName>
        <fullName evidence="10">Immunoglobulin superfamily member 22</fullName>
    </recommendedName>
</protein>
<dbReference type="FunFam" id="2.60.40.10:FF:000032">
    <property type="entry name" value="palladin isoform X1"/>
    <property type="match status" value="1"/>
</dbReference>
<evidence type="ECO:0008006" key="10">
    <source>
        <dbReference type="Google" id="ProtNLM"/>
    </source>
</evidence>
<comment type="caution">
    <text evidence="8">The sequence shown here is derived from an EMBL/GenBank/DDBJ whole genome shotgun (WGS) entry which is preliminary data.</text>
</comment>
<dbReference type="InterPro" id="IPR003598">
    <property type="entry name" value="Ig_sub2"/>
</dbReference>
<dbReference type="SUPFAM" id="SSF49265">
    <property type="entry name" value="Fibronectin type III"/>
    <property type="match status" value="3"/>
</dbReference>
<dbReference type="SMART" id="SM00409">
    <property type="entry name" value="IG"/>
    <property type="match status" value="8"/>
</dbReference>
<dbReference type="Pfam" id="PF18362">
    <property type="entry name" value="THB"/>
    <property type="match status" value="1"/>
</dbReference>
<evidence type="ECO:0000256" key="5">
    <source>
        <dbReference type="SAM" id="MobiDB-lite"/>
    </source>
</evidence>
<dbReference type="InterPro" id="IPR013098">
    <property type="entry name" value="Ig_I-set"/>
</dbReference>
<evidence type="ECO:0000259" key="6">
    <source>
        <dbReference type="PROSITE" id="PS50835"/>
    </source>
</evidence>
<dbReference type="FunFam" id="2.60.40.10:FF:000062">
    <property type="entry name" value="Myosin-binding protein C, slow type"/>
    <property type="match status" value="1"/>
</dbReference>
<dbReference type="SMART" id="SM00060">
    <property type="entry name" value="FN3"/>
    <property type="match status" value="4"/>
</dbReference>
<dbReference type="InterPro" id="IPR003961">
    <property type="entry name" value="FN3_dom"/>
</dbReference>
<dbReference type="FunFam" id="2.60.40.10:FF:001232">
    <property type="entry name" value="Immunoglobulin-like and fibronectin type III domain-containing 1"/>
    <property type="match status" value="1"/>
</dbReference>
<keyword evidence="1" id="KW-0677">Repeat</keyword>
<dbReference type="Pfam" id="PF07679">
    <property type="entry name" value="I-set"/>
    <property type="match status" value="7"/>
</dbReference>
<evidence type="ECO:0000256" key="3">
    <source>
        <dbReference type="ARBA" id="ARBA00023319"/>
    </source>
</evidence>
<dbReference type="InterPro" id="IPR036179">
    <property type="entry name" value="Ig-like_dom_sf"/>
</dbReference>
<dbReference type="EMBL" id="JBBPFD010000017">
    <property type="protein sequence ID" value="KAK7891736.1"/>
    <property type="molecule type" value="Genomic_DNA"/>
</dbReference>
<feature type="domain" description="Ig-like" evidence="6">
    <location>
        <begin position="635"/>
        <end position="709"/>
    </location>
</feature>
<organism evidence="8 9">
    <name type="scientific">Mugilogobius chulae</name>
    <name type="common">yellowstripe goby</name>
    <dbReference type="NCBI Taxonomy" id="88201"/>
    <lineage>
        <taxon>Eukaryota</taxon>
        <taxon>Metazoa</taxon>
        <taxon>Chordata</taxon>
        <taxon>Craniata</taxon>
        <taxon>Vertebrata</taxon>
        <taxon>Euteleostomi</taxon>
        <taxon>Actinopterygii</taxon>
        <taxon>Neopterygii</taxon>
        <taxon>Teleostei</taxon>
        <taxon>Neoteleostei</taxon>
        <taxon>Acanthomorphata</taxon>
        <taxon>Gobiaria</taxon>
        <taxon>Gobiiformes</taxon>
        <taxon>Gobioidei</taxon>
        <taxon>Gobiidae</taxon>
        <taxon>Gobionellinae</taxon>
        <taxon>Mugilogobius</taxon>
    </lineage>
</organism>
<feature type="domain" description="Fibronectin type-III" evidence="7">
    <location>
        <begin position="1131"/>
        <end position="1226"/>
    </location>
</feature>
<sequence length="1359" mass="150930">MAAENSLTNGDSLDQMIEPMGPLSQIAEAQVMSSTFTSSTTSSSSTTTSSSSMASSRLRKISQGLIKSMDEHTVVHRKSSAVVESFSQVQKSPHIPKGESVPDFEEKLRPVTAQEGENAVFRAKVTGTPQPSVFWERASGSPLSDETISFYEDFNNQHILKVKNLSLEDRDVYKCIASNVHGEAIYSVSLIVTENPALDLKKMLKKRSIEKREEKKPPTEEEMLKILSGADKKDYERICAEHGFTDFRGILKKLKEMKKKVEVEMVHVLKPLENITAKAGTSIIFDTILELKDPNVRMQWFLGSDLLRTQYSLGKYEVKQMGTKHMLCISSVSLSDMGTYALQVGDKRLTARLHVIDEPLKFLSDFEPKKVTERQTAVFEVRLSKKTDAPLIWKVKDKELKRDDKFDVSLSEDGLTYTLKIKDVKVSDTGDYTITIGDLTATVPLFIQRIPIKFSSSLKNARVQERGKARLECELTSKDVHIRWLKDGSDISASRRYIFMHEGKRAEAIIEDCELTDAGEYTVVCTQDNDTHEYISTAILTVDERFASVKSGMSDAQCPTGSSAELCVVLDDEKVDGRWLKDGKEISDKSGVQVVKQGAVHKLLFSNVNDAHEGKYTFKAKGAESEALLSIADPPEIDSSVLDMLGAEPVSVKAGQTATIKIPFKGKPLPKVTWYKDGVEVIEDERTRIERSADGTTLVLSRCVREDSGAMMLRLKSDCGTAVANLHLNVIDRPKPPQGKVEFLEMSRKCIKMKWKAPRDNGGKQVTKFLVERRPAGKKSWDKVGEVNSNTTIFTDDKVTEGEAYQYRIRAVNEEGMSEPLETEDVRAGEPIEPPGVVSQPQVSNVTKETMTVSWTPPGDDGGAPVLGYILERRKKGSNMWLQLNNDLITDSKFTVDGLVEGAEYEFRVTSVNRAGAGSPSTISNSVQAKDPIRAPGLVRNLFVSDSTYSSISLRWSAPETGDAPSGYILEVRLETSKDWTKVTKVPVAGTSFTVAGLQERMKYYFRIRAVNEGGLGESVEMSKGVIAMPPPVSPKFSLDGKLRNHVVVRAGAALCLRLSFFASPPPLVTWFKDGLSTTGREAIIKGNNHSQLLISSSVRSDSGVYRVHLKNEFGEAHYDIHVKVTDFPRPPKNLCLVEEVPGTVTLQWDHTPDLADDDEGAHYVILKRDTSTTSWFTVAERVFSKKYTVTGLLPGRKYYFRVVAKNFIGNSDPLDSKEPYFIPKEKENIRGLSLKQHTARSRQVKPSFLLPLKDHAVRRGNDCTMSCAYQGMPTPQACWFKGETKISTCTRFWQSTANGVCTLVIPTCGAKDEGQYTLVLENPLGEARCTCSLVVFDKDDSLLESLGNPTNNKDKLIQ</sequence>
<keyword evidence="3" id="KW-0393">Immunoglobulin domain</keyword>
<feature type="domain" description="Ig-like" evidence="6">
    <location>
        <begin position="1031"/>
        <end position="1126"/>
    </location>
</feature>
<keyword evidence="9" id="KW-1185">Reference proteome</keyword>
<dbReference type="PROSITE" id="PS50835">
    <property type="entry name" value="IG_LIKE"/>
    <property type="match status" value="5"/>
</dbReference>
<feature type="compositionally biased region" description="Low complexity" evidence="5">
    <location>
        <begin position="33"/>
        <end position="56"/>
    </location>
</feature>
<dbReference type="SMART" id="SM00408">
    <property type="entry name" value="IGc2"/>
    <property type="match status" value="5"/>
</dbReference>
<gene>
    <name evidence="8" type="ORF">WMY93_023699</name>
</gene>
<evidence type="ECO:0000313" key="9">
    <source>
        <dbReference type="Proteomes" id="UP001460270"/>
    </source>
</evidence>